<name>A0A2U1IZM3_SMIAN</name>
<comment type="caution">
    <text evidence="1">The sequence shown here is derived from an EMBL/GenBank/DDBJ whole genome shotgun (WGS) entry which is preliminary data.</text>
</comment>
<protein>
    <submittedName>
        <fullName evidence="1">Uncharacterized protein</fullName>
    </submittedName>
</protein>
<evidence type="ECO:0000313" key="2">
    <source>
        <dbReference type="Proteomes" id="UP000245591"/>
    </source>
</evidence>
<gene>
    <name evidence="1" type="ORF">BB558_005741</name>
</gene>
<dbReference type="EMBL" id="MBFU01000568">
    <property type="protein sequence ID" value="PVZ98255.1"/>
    <property type="molecule type" value="Genomic_DNA"/>
</dbReference>
<accession>A0A2U1IZM3</accession>
<organism evidence="1 2">
    <name type="scientific">Smittium angustum</name>
    <dbReference type="NCBI Taxonomy" id="133377"/>
    <lineage>
        <taxon>Eukaryota</taxon>
        <taxon>Fungi</taxon>
        <taxon>Fungi incertae sedis</taxon>
        <taxon>Zoopagomycota</taxon>
        <taxon>Kickxellomycotina</taxon>
        <taxon>Harpellomycetes</taxon>
        <taxon>Harpellales</taxon>
        <taxon>Legeriomycetaceae</taxon>
        <taxon>Smittium</taxon>
    </lineage>
</organism>
<reference evidence="1 2" key="1">
    <citation type="journal article" date="2018" name="MBio">
        <title>Comparative Genomics Reveals the Core Gene Toolbox for the Fungus-Insect Symbiosis.</title>
        <authorList>
            <person name="Wang Y."/>
            <person name="Stata M."/>
            <person name="Wang W."/>
            <person name="Stajich J.E."/>
            <person name="White M.M."/>
            <person name="Moncalvo J.M."/>
        </authorList>
    </citation>
    <scope>NUCLEOTIDE SEQUENCE [LARGE SCALE GENOMIC DNA]</scope>
    <source>
        <strain evidence="1 2">AUS-126-30</strain>
    </source>
</reference>
<evidence type="ECO:0000313" key="1">
    <source>
        <dbReference type="EMBL" id="PVZ98255.1"/>
    </source>
</evidence>
<sequence length="397" mass="46340">MDCMSTVNEISALYNIMNAVNNKILSDYRVEIMISQKIRQIKTQTSLTDDIQSLDSLSMKVIHGCIKSRQFSIIKNKNISDDTNYRDVILSWYYTLNFPVESRNSTTAYHYPKVLLTQLRFMENTCKPEDKGAYIDLMKEVFPRTLEILLETFWNVLKVSDEIKEEIKNVPLKNHKDISVLRMKRFVHYKNVYEIKDIVHHLFENVFIGTCFFDDQLTKNLKKNESNEVVATLLTKFFNVFCSFKHQLKMEQIFLILDRSPLLLNSLPISEIIRICKGFLKVSAEEFLGTIVKCPNLVHLLTSNIHILDIPSTLQEWDIIKQFTFKCLTQYCSEFDTITCSRKLEIMYNKIVATGTILVLNTLNQNNKEFDKKLNEAQTKNIKSWADQMCKLVVDCV</sequence>
<keyword evidence="2" id="KW-1185">Reference proteome</keyword>
<proteinExistence type="predicted"/>
<dbReference type="AlphaFoldDB" id="A0A2U1IZM3"/>
<dbReference type="Proteomes" id="UP000245591">
    <property type="component" value="Unassembled WGS sequence"/>
</dbReference>